<evidence type="ECO:0000256" key="1">
    <source>
        <dbReference type="SAM" id="Phobius"/>
    </source>
</evidence>
<evidence type="ECO:0000313" key="2">
    <source>
        <dbReference type="EMBL" id="KAL2868648.1"/>
    </source>
</evidence>
<keyword evidence="1" id="KW-1133">Transmembrane helix</keyword>
<organism evidence="2 3">
    <name type="scientific">Aspergillus lucknowensis</name>
    <dbReference type="NCBI Taxonomy" id="176173"/>
    <lineage>
        <taxon>Eukaryota</taxon>
        <taxon>Fungi</taxon>
        <taxon>Dikarya</taxon>
        <taxon>Ascomycota</taxon>
        <taxon>Pezizomycotina</taxon>
        <taxon>Eurotiomycetes</taxon>
        <taxon>Eurotiomycetidae</taxon>
        <taxon>Eurotiales</taxon>
        <taxon>Aspergillaceae</taxon>
        <taxon>Aspergillus</taxon>
        <taxon>Aspergillus subgen. Nidulantes</taxon>
    </lineage>
</organism>
<dbReference type="EMBL" id="JBFXLQ010000013">
    <property type="protein sequence ID" value="KAL2868648.1"/>
    <property type="molecule type" value="Genomic_DNA"/>
</dbReference>
<name>A0ABR4LZ53_9EURO</name>
<dbReference type="RefSeq" id="XP_070887627.1">
    <property type="nucleotide sequence ID" value="XM_071035071.1"/>
</dbReference>
<keyword evidence="1" id="KW-0812">Transmembrane</keyword>
<proteinExistence type="predicted"/>
<keyword evidence="1" id="KW-0472">Membrane</keyword>
<feature type="transmembrane region" description="Helical" evidence="1">
    <location>
        <begin position="73"/>
        <end position="96"/>
    </location>
</feature>
<evidence type="ECO:0000313" key="3">
    <source>
        <dbReference type="Proteomes" id="UP001610432"/>
    </source>
</evidence>
<accession>A0ABR4LZ53</accession>
<gene>
    <name evidence="2" type="ORF">BJX67DRAFT_47467</name>
</gene>
<comment type="caution">
    <text evidence="2">The sequence shown here is derived from an EMBL/GenBank/DDBJ whole genome shotgun (WGS) entry which is preliminary data.</text>
</comment>
<reference evidence="2 3" key="1">
    <citation type="submission" date="2024-07" db="EMBL/GenBank/DDBJ databases">
        <title>Section-level genome sequencing and comparative genomics of Aspergillus sections Usti and Cavernicolus.</title>
        <authorList>
            <consortium name="Lawrence Berkeley National Laboratory"/>
            <person name="Nybo J.L."/>
            <person name="Vesth T.C."/>
            <person name="Theobald S."/>
            <person name="Frisvad J.C."/>
            <person name="Larsen T.O."/>
            <person name="Kjaerboelling I."/>
            <person name="Rothschild-Mancinelli K."/>
            <person name="Lyhne E.K."/>
            <person name="Kogle M.E."/>
            <person name="Barry K."/>
            <person name="Clum A."/>
            <person name="Na H."/>
            <person name="Ledsgaard L."/>
            <person name="Lin J."/>
            <person name="Lipzen A."/>
            <person name="Kuo A."/>
            <person name="Riley R."/>
            <person name="Mondo S."/>
            <person name="Labutti K."/>
            <person name="Haridas S."/>
            <person name="Pangalinan J."/>
            <person name="Salamov A.A."/>
            <person name="Simmons B.A."/>
            <person name="Magnuson J.K."/>
            <person name="Chen J."/>
            <person name="Drula E."/>
            <person name="Henrissat B."/>
            <person name="Wiebenga A."/>
            <person name="Lubbers R.J."/>
            <person name="Gomes A.C."/>
            <person name="Macurrencykelacurrency M.R."/>
            <person name="Stajich J."/>
            <person name="Grigoriev I.V."/>
            <person name="Mortensen U.H."/>
            <person name="De Vries R.P."/>
            <person name="Baker S.E."/>
            <person name="Andersen M.R."/>
        </authorList>
    </citation>
    <scope>NUCLEOTIDE SEQUENCE [LARGE SCALE GENOMIC DNA]</scope>
    <source>
        <strain evidence="2 3">CBS 449.75</strain>
    </source>
</reference>
<dbReference type="Proteomes" id="UP001610432">
    <property type="component" value="Unassembled WGS sequence"/>
</dbReference>
<protein>
    <submittedName>
        <fullName evidence="2">Uncharacterized protein</fullName>
    </submittedName>
</protein>
<sequence>MIGDEGVCETDGKDVFEVASFECPGDIAFLERMFSAMGRVANGSRIRYPGQWRTHLCVWVDGDGRWLGSLPGWYYVNLCCFLILFPFASSCLHSFVSIDRWTQLARKGIVAVGGH</sequence>
<keyword evidence="3" id="KW-1185">Reference proteome</keyword>
<dbReference type="GeneID" id="98150143"/>